<keyword evidence="1" id="KW-0812">Transmembrane</keyword>
<feature type="transmembrane region" description="Helical" evidence="1">
    <location>
        <begin position="879"/>
        <end position="897"/>
    </location>
</feature>
<feature type="transmembrane region" description="Helical" evidence="1">
    <location>
        <begin position="428"/>
        <end position="449"/>
    </location>
</feature>
<feature type="transmembrane region" description="Helical" evidence="1">
    <location>
        <begin position="357"/>
        <end position="377"/>
    </location>
</feature>
<gene>
    <name evidence="2" type="ORF">EV148_10554</name>
</gene>
<proteinExistence type="predicted"/>
<dbReference type="RefSeq" id="WP_131997636.1">
    <property type="nucleotide sequence ID" value="NZ_SLWQ01000005.1"/>
</dbReference>
<dbReference type="Gene3D" id="3.30.70.1440">
    <property type="entry name" value="Multidrug efflux transporter AcrB pore domain"/>
    <property type="match status" value="1"/>
</dbReference>
<keyword evidence="1" id="KW-0472">Membrane</keyword>
<dbReference type="Gene3D" id="3.30.70.1430">
    <property type="entry name" value="Multidrug efflux transporter AcrB pore domain"/>
    <property type="match status" value="2"/>
</dbReference>
<dbReference type="Pfam" id="PF00873">
    <property type="entry name" value="ACR_tran"/>
    <property type="match status" value="1"/>
</dbReference>
<keyword evidence="1" id="KW-1133">Transmembrane helix</keyword>
<comment type="caution">
    <text evidence="2">The sequence shown here is derived from an EMBL/GenBank/DDBJ whole genome shotgun (WGS) entry which is preliminary data.</text>
</comment>
<evidence type="ECO:0000256" key="1">
    <source>
        <dbReference type="SAM" id="Phobius"/>
    </source>
</evidence>
<dbReference type="PANTHER" id="PTHR32063">
    <property type="match status" value="1"/>
</dbReference>
<dbReference type="PRINTS" id="PR00702">
    <property type="entry name" value="ACRIFLAVINRP"/>
</dbReference>
<dbReference type="Gene3D" id="1.20.1640.10">
    <property type="entry name" value="Multidrug efflux transporter AcrB transmembrane domain"/>
    <property type="match status" value="2"/>
</dbReference>
<accession>A0A4V2S2F4</accession>
<dbReference type="InterPro" id="IPR001036">
    <property type="entry name" value="Acrflvin-R"/>
</dbReference>
<dbReference type="Proteomes" id="UP000294862">
    <property type="component" value="Unassembled WGS sequence"/>
</dbReference>
<dbReference type="PANTHER" id="PTHR32063:SF73">
    <property type="entry name" value="RND SUPERFAMILY EFFLUX PUMP PERMEASE COMPONENT 1"/>
    <property type="match status" value="1"/>
</dbReference>
<evidence type="ECO:0000313" key="2">
    <source>
        <dbReference type="EMBL" id="TCO40260.1"/>
    </source>
</evidence>
<dbReference type="AlphaFoldDB" id="A0A4V2S2F4"/>
<feature type="transmembrane region" description="Helical" evidence="1">
    <location>
        <begin position="954"/>
        <end position="976"/>
    </location>
</feature>
<evidence type="ECO:0000313" key="3">
    <source>
        <dbReference type="Proteomes" id="UP000294862"/>
    </source>
</evidence>
<reference evidence="2 3" key="1">
    <citation type="journal article" date="2015" name="Stand. Genomic Sci.">
        <title>Genomic Encyclopedia of Bacterial and Archaeal Type Strains, Phase III: the genomes of soil and plant-associated and newly described type strains.</title>
        <authorList>
            <person name="Whitman W.B."/>
            <person name="Woyke T."/>
            <person name="Klenk H.P."/>
            <person name="Zhou Y."/>
            <person name="Lilburn T.G."/>
            <person name="Beck B.J."/>
            <person name="De Vos P."/>
            <person name="Vandamme P."/>
            <person name="Eisen J.A."/>
            <person name="Garrity G."/>
            <person name="Hugenholtz P."/>
            <person name="Kyrpides N.C."/>
        </authorList>
    </citation>
    <scope>NUCLEOTIDE SEQUENCE [LARGE SCALE GENOMIC DNA]</scope>
    <source>
        <strain evidence="2 3">A3</strain>
    </source>
</reference>
<feature type="transmembrane region" description="Helical" evidence="1">
    <location>
        <begin position="383"/>
        <end position="408"/>
    </location>
</feature>
<feature type="transmembrane region" description="Helical" evidence="1">
    <location>
        <begin position="455"/>
        <end position="486"/>
    </location>
</feature>
<dbReference type="Gene3D" id="3.30.2090.10">
    <property type="entry name" value="Multidrug efflux transporter AcrB TolC docking domain, DN and DC subdomains"/>
    <property type="match status" value="2"/>
</dbReference>
<organism evidence="2 3">
    <name type="scientific">Dokdonella fugitiva</name>
    <dbReference type="NCBI Taxonomy" id="328517"/>
    <lineage>
        <taxon>Bacteria</taxon>
        <taxon>Pseudomonadati</taxon>
        <taxon>Pseudomonadota</taxon>
        <taxon>Gammaproteobacteria</taxon>
        <taxon>Lysobacterales</taxon>
        <taxon>Rhodanobacteraceae</taxon>
        <taxon>Dokdonella</taxon>
    </lineage>
</organism>
<dbReference type="EMBL" id="SLWQ01000005">
    <property type="protein sequence ID" value="TCO40260.1"/>
    <property type="molecule type" value="Genomic_DNA"/>
</dbReference>
<dbReference type="OrthoDB" id="9759330at2"/>
<feature type="transmembrane region" description="Helical" evidence="1">
    <location>
        <begin position="853"/>
        <end position="872"/>
    </location>
</feature>
<dbReference type="SUPFAM" id="SSF82866">
    <property type="entry name" value="Multidrug efflux transporter AcrB transmembrane domain"/>
    <property type="match status" value="2"/>
</dbReference>
<dbReference type="InterPro" id="IPR027463">
    <property type="entry name" value="AcrB_DN_DC_subdom"/>
</dbReference>
<keyword evidence="3" id="KW-1185">Reference proteome</keyword>
<protein>
    <submittedName>
        <fullName evidence="2">HAE1 family hydrophobic/amphiphilic exporter-1</fullName>
    </submittedName>
</protein>
<feature type="transmembrane region" description="Helical" evidence="1">
    <location>
        <begin position="12"/>
        <end position="34"/>
    </location>
</feature>
<dbReference type="SUPFAM" id="SSF82693">
    <property type="entry name" value="Multidrug efflux transporter AcrB pore domain, PN1, PN2, PC1 and PC2 subdomains"/>
    <property type="match status" value="2"/>
</dbReference>
<feature type="transmembrane region" description="Helical" evidence="1">
    <location>
        <begin position="903"/>
        <end position="929"/>
    </location>
</feature>
<dbReference type="SUPFAM" id="SSF82714">
    <property type="entry name" value="Multidrug efflux transporter AcrB TolC docking domain, DN and DC subdomains"/>
    <property type="match status" value="2"/>
</dbReference>
<sequence length="1038" mass="114307">MTLAELSLKRPVTAIMFFVTMVVIGLIAAFRLPLEQFPSIDAPFLFVQIPYPGSTPAEIERTITRPVEEALATLPGVKRMNSTSDAESAQIFMEFKWGESVAIKAVQAREKIDAIRSELPSDVQRYFVQKFSTSDEPVLQLRIASNGADLSNAYELIEREIKRPLERIPGVANVDISGIGKPEVQIELSSDRLSAHNINLNDLYTKLSNANFAISAGQVDAAGTRFRVQPQGQWRTLDDIRSVPLDAKGLKLGDIATVTLRPARVDFARRLDGKPAIGVDIRRERNANLVDVGTAVMAEVRKIQASPELKGMQVYAMESQAESVTGSLSQLGKAGLEGTLLSVLVLFFFLRDWPSTLMVSLSIPICFVMTLGCMYFFGISLNVLSMMGLLLAVGMLVDNAVVVVESIYQYREKYPDKPWYCAVQGTQVVGVAIAAGTLSSVVVFLPNIFGEANNISIFLAQVAIAMSIAHLASWLVAVSIVPMFAARMPPPKFIGHQSMITRLRARYGRFVAWTLAHRRWTMLGVLGLVIASFVPMTQTKMDFFGGGESRSLRMFYQLNANYRLQDLKPEVMKVEKYLNDNREKFEIASIYTWYSEQGQAMTRVLLEDKKPGVIEWVKDLFGHGSSRPSSAIKEDIRKGLPKLATGKVGFDGNGDGGLGGGVDISLIGDSMEQLRELAPNVINVLSHLPSLRDVRAEKGNGDREVATQVDRIRAKQYGFDAQTVANYIQIALRGMPLKDFHADDRQLPVWLRFQGADTQSLAGLSDFKLRAPDGTQVPLLTMLRTDSHETASAIQRVDRLTALKITANLGEKKTMQDARKEITEALDAFAFPPGYRWSFGEGFDREDQAGQQMLFNTLIALVLVYIVMCAMFESMIYPLAILTTFVFSVFGVFWLFWLSGTTFSIMAAIGILILMGVVVNNGIVMIVHINQLRHHGHLRTEALVLGAMERLRPVLMTMATAILGMLPLALGGAEAWSDGPPYFPMARAIAGGLTFSTIVTLLALPCIYSLLDDSSLWMRRVIAGAKGRFGGTAEPAAT</sequence>
<dbReference type="GO" id="GO:0005886">
    <property type="term" value="C:plasma membrane"/>
    <property type="evidence" value="ECO:0007669"/>
    <property type="project" value="TreeGrafter"/>
</dbReference>
<dbReference type="GO" id="GO:0042910">
    <property type="term" value="F:xenobiotic transmembrane transporter activity"/>
    <property type="evidence" value="ECO:0007669"/>
    <property type="project" value="TreeGrafter"/>
</dbReference>
<feature type="transmembrane region" description="Helical" evidence="1">
    <location>
        <begin position="988"/>
        <end position="1011"/>
    </location>
</feature>
<dbReference type="Gene3D" id="3.30.70.1320">
    <property type="entry name" value="Multidrug efflux transporter AcrB pore domain like"/>
    <property type="match status" value="1"/>
</dbReference>
<name>A0A4V2S2F4_9GAMM</name>